<evidence type="ECO:0000256" key="2">
    <source>
        <dbReference type="SAM" id="Phobius"/>
    </source>
</evidence>
<feature type="domain" description="ImpA N-terminal" evidence="3">
    <location>
        <begin position="14"/>
        <end position="124"/>
    </location>
</feature>
<keyword evidence="5" id="KW-1185">Reference proteome</keyword>
<reference evidence="4 5" key="1">
    <citation type="submission" date="2019-07" db="EMBL/GenBank/DDBJ databases">
        <title>Whole genome shotgun sequence of Vibrio sagamiensis NBRC 104589.</title>
        <authorList>
            <person name="Hosoyama A."/>
            <person name="Uohara A."/>
            <person name="Ohji S."/>
            <person name="Ichikawa N."/>
        </authorList>
    </citation>
    <scope>NUCLEOTIDE SEQUENCE [LARGE SCALE GENOMIC DNA]</scope>
    <source>
        <strain evidence="4 5">NBRC 104589</strain>
    </source>
</reference>
<comment type="caution">
    <text evidence="4">The sequence shown here is derived from an EMBL/GenBank/DDBJ whole genome shotgun (WGS) entry which is preliminary data.</text>
</comment>
<keyword evidence="2" id="KW-1133">Transmembrane helix</keyword>
<dbReference type="EMBL" id="BJXJ01000009">
    <property type="protein sequence ID" value="GEM75132.1"/>
    <property type="molecule type" value="Genomic_DNA"/>
</dbReference>
<organism evidence="4 5">
    <name type="scientific">Vibrio sagamiensis NBRC 104589</name>
    <dbReference type="NCBI Taxonomy" id="1219064"/>
    <lineage>
        <taxon>Bacteria</taxon>
        <taxon>Pseudomonadati</taxon>
        <taxon>Pseudomonadota</taxon>
        <taxon>Gammaproteobacteria</taxon>
        <taxon>Vibrionales</taxon>
        <taxon>Vibrionaceae</taxon>
        <taxon>Vibrio</taxon>
    </lineage>
</organism>
<dbReference type="PANTHER" id="PTHR37024:SF5">
    <property type="entry name" value="IMPA N-TERMINAL DOMAIN-CONTAINING PROTEIN"/>
    <property type="match status" value="1"/>
</dbReference>
<dbReference type="InterPro" id="IPR010657">
    <property type="entry name" value="ImpA_N"/>
</dbReference>
<sequence>MELDNMFFSDFTRRPIDESNPSGVNPNGLEDFDEIKRQINTLNKVTGQVSWKTVQSLSKKILSTQGKDFRCSCYFTVAALHIDGLKGLVEGLNSILDLCVVYWYNASPEHTKPNTRISAIEWMVEHTERRIKKYRIQPDELPLIEAAHQLCLRIEEELRLHYGIKSPSFGRIRRVIKPWIEELKEAQIKAQEPQITSRKIEKEQPRPKQGIQVDVASSLSTSKRKESESLVETQTQDVPLKSNKGVIFIILALILAAFASHFVHKQYQHEKLISQIEQASIPQLAVIVDSFKTELSEEQIQSLRSVTIEKLDSLMTNWPNDPVKVTYTDNIDKLTSELSSIYSDSSSVQQLRSNFLVQRSQFETDYDAIYKQFSYARTTFANVLKKNSTKSTKKAYEYSNSLFPLLGRIEYTENNQEQQELERSAYLLNVYLYKLTQLKDKQTKIIK</sequence>
<keyword evidence="2" id="KW-0812">Transmembrane</keyword>
<evidence type="ECO:0000259" key="3">
    <source>
        <dbReference type="Pfam" id="PF06812"/>
    </source>
</evidence>
<evidence type="ECO:0000313" key="4">
    <source>
        <dbReference type="EMBL" id="GEM75132.1"/>
    </source>
</evidence>
<dbReference type="AlphaFoldDB" id="A0A511QF96"/>
<feature type="transmembrane region" description="Helical" evidence="2">
    <location>
        <begin position="245"/>
        <end position="263"/>
    </location>
</feature>
<evidence type="ECO:0000313" key="5">
    <source>
        <dbReference type="Proteomes" id="UP000321922"/>
    </source>
</evidence>
<keyword evidence="2" id="KW-0472">Membrane</keyword>
<dbReference type="PANTHER" id="PTHR37024">
    <property type="entry name" value="TYPE VI SECRETION SYSTEM DUF2094 AND IMPA-RELATED DOMAIN PROTEIN"/>
    <property type="match status" value="1"/>
</dbReference>
<accession>A0A511QF96</accession>
<protein>
    <submittedName>
        <fullName evidence="4">Type VI secretion protein</fullName>
    </submittedName>
</protein>
<name>A0A511QF96_9VIBR</name>
<proteinExistence type="predicted"/>
<dbReference type="Proteomes" id="UP000321922">
    <property type="component" value="Unassembled WGS sequence"/>
</dbReference>
<dbReference type="Pfam" id="PF06812">
    <property type="entry name" value="ImpA_N"/>
    <property type="match status" value="1"/>
</dbReference>
<gene>
    <name evidence="4" type="ORF">VSA01S_12440</name>
</gene>
<evidence type="ECO:0000256" key="1">
    <source>
        <dbReference type="SAM" id="MobiDB-lite"/>
    </source>
</evidence>
<feature type="region of interest" description="Disordered" evidence="1">
    <location>
        <begin position="194"/>
        <end position="235"/>
    </location>
</feature>